<evidence type="ECO:0000259" key="2">
    <source>
        <dbReference type="SMART" id="SM00306"/>
    </source>
</evidence>
<dbReference type="EMBL" id="JAULSJ010000022">
    <property type="protein sequence ID" value="MDO3426022.1"/>
    <property type="molecule type" value="Genomic_DNA"/>
</dbReference>
<dbReference type="PROSITE" id="PS50818">
    <property type="entry name" value="INTEIN_C_TER"/>
    <property type="match status" value="1"/>
</dbReference>
<feature type="chain" id="PRO_5046509496" evidence="1">
    <location>
        <begin position="19"/>
        <end position="1416"/>
    </location>
</feature>
<dbReference type="RefSeq" id="WP_302716628.1">
    <property type="nucleotide sequence ID" value="NZ_JAULSJ010000022.1"/>
</dbReference>
<dbReference type="InterPro" id="IPR045619">
    <property type="entry name" value="DUF6443"/>
</dbReference>
<dbReference type="NCBIfam" id="TIGR03696">
    <property type="entry name" value="Rhs_assc_core"/>
    <property type="match status" value="1"/>
</dbReference>
<dbReference type="Gene3D" id="2.180.10.10">
    <property type="entry name" value="RHS repeat-associated core"/>
    <property type="match status" value="1"/>
</dbReference>
<dbReference type="InterPro" id="IPR003587">
    <property type="entry name" value="Hint_dom_N"/>
</dbReference>
<dbReference type="NCBIfam" id="TIGR01443">
    <property type="entry name" value="intein_Cterm"/>
    <property type="match status" value="1"/>
</dbReference>
<dbReference type="InterPro" id="IPR030934">
    <property type="entry name" value="Intein_C"/>
</dbReference>
<dbReference type="PROSITE" id="PS50817">
    <property type="entry name" value="INTEIN_N_TER"/>
    <property type="match status" value="1"/>
</dbReference>
<organism evidence="3 4">
    <name type="scientific">Chryseobacterium urinae</name>
    <dbReference type="NCBI Taxonomy" id="3058400"/>
    <lineage>
        <taxon>Bacteria</taxon>
        <taxon>Pseudomonadati</taxon>
        <taxon>Bacteroidota</taxon>
        <taxon>Flavobacteriia</taxon>
        <taxon>Flavobacteriales</taxon>
        <taxon>Weeksellaceae</taxon>
        <taxon>Chryseobacterium group</taxon>
        <taxon>Chryseobacterium</taxon>
    </lineage>
</organism>
<evidence type="ECO:0000313" key="3">
    <source>
        <dbReference type="EMBL" id="MDO3426022.1"/>
    </source>
</evidence>
<evidence type="ECO:0000313" key="4">
    <source>
        <dbReference type="Proteomes" id="UP001168128"/>
    </source>
</evidence>
<keyword evidence="4" id="KW-1185">Reference proteome</keyword>
<dbReference type="Proteomes" id="UP001168128">
    <property type="component" value="Unassembled WGS sequence"/>
</dbReference>
<dbReference type="Pfam" id="PF07591">
    <property type="entry name" value="PT-HINT"/>
    <property type="match status" value="1"/>
</dbReference>
<feature type="domain" description="Hint" evidence="2">
    <location>
        <begin position="1173"/>
        <end position="1266"/>
    </location>
</feature>
<dbReference type="Pfam" id="PF20041">
    <property type="entry name" value="DUF6443"/>
    <property type="match status" value="1"/>
</dbReference>
<dbReference type="InterPro" id="IPR022385">
    <property type="entry name" value="Rhs_assc_core"/>
</dbReference>
<dbReference type="SMART" id="SM00306">
    <property type="entry name" value="HintN"/>
    <property type="match status" value="1"/>
</dbReference>
<comment type="caution">
    <text evidence="3">The sequence shown here is derived from an EMBL/GenBank/DDBJ whole genome shotgun (WGS) entry which is preliminary data.</text>
</comment>
<keyword evidence="1" id="KW-0732">Signal</keyword>
<dbReference type="CDD" id="cd00081">
    <property type="entry name" value="Hint"/>
    <property type="match status" value="1"/>
</dbReference>
<protein>
    <submittedName>
        <fullName evidence="3">Polymorphic toxin-type HINT domain-containing protein</fullName>
    </submittedName>
</protein>
<name>A0ABT8U6I0_9FLAO</name>
<accession>A0ABT8U6I0</accession>
<proteinExistence type="predicted"/>
<dbReference type="InterPro" id="IPR036844">
    <property type="entry name" value="Hint_dom_sf"/>
</dbReference>
<sequence>MKKIISIMSFLVVALFHGQSLTNTENYIYSRTYLEPVTSEQPNAAQIQGVQYLDGLGRTTQSIAIKATPTGKDLIVPSVYDQSGRQTKNFLPQPVDSQNGAYIPGIGESSANAYYGVSNAYSEVLYEKSPLARAVKSAAPGADWQINGTHTQKMEYLSNDAGEVKKYKASTSWNASSQINDVSITVAPDDSYTTNGYYNANTLYKMVVKDENDNETQTFVNSKKQTLLVRKINKKPNGTTENLDTYYVYDAFDNLSMVIPPKAAVSVVTTDVINNLCYQYKYDKYNRVAEKKIPGKGWEYMVYDQQGRVVLSQDANLRITTNSFAKRGWLFNKYDKFGRIAYTGFFANNAERATMQTALNNMSSNANNNEIPSTTPFTLNGIDVYYTKTAFPTGSMTILGVNYYDEYPVGSPAQPSQIRNQATLATAPTAFTSNGLSSVRSTKSLPTAGYTKNVENDSWSSAFIWYDTLGRVIGTYSKNHLGGYSKTESELDFSGTILKSYVYHARKADEPGVTIKERFVYDPQKRLKQHYHQVDDKPEELLTENTYNDLSQVINKKVGNNLQSIDYSYNIRGWLTDINKNQMDIADLGGKLFAYKIKYTQKEGIDNPAPSQFSGKNVNPRYDGSIAEVDWRAVETIGVNPSLTPKRYGYSYDSANRLLAGYYQNPNNPYSKENTEVLDYDLNGNISNLYRTAVLEGGTNTAAVIDNLTYAYSGNQMISITDASQNPTGYEGGGNTIGYDGNGNMISMPDKGISSVKYNYLDLPSAMEIVRNGNEYVSVKTLYSAEGTKLRKESTTTITGISGSTTSKKITDYIDGFQYLATETPNTGGGGSEMLMASSSSLRAMEPEAFSVEAKTIPATTTVKTPDLQYFATAEGYYDYAKNQYIYQYVDQLGNIRVSYGRNSAGALEITDSNDYYPFGMNHLKTGNAYFAQGSYKSNKYNGKELQETGIYSYGWREYMPDIGRWNGIDQLAESYLSASPYAYVLNNPTNMFDPDGRVTMSAWTAAMWDATPDGTNSYWYNNGNGGFTSYDGGDKGGHAEGGSLAYGSTVGYGGGFTMGDGTYTLPPLVLNFKGSKFSWNDSDNIGYNRSLMMSKITGALGDWNYDVNSSNMGQYILNSKASMEVAEFEKFLFLELPASFAGGELISAGWRAANLSRYLCGPLGRVSNGLIRICFTEGTLVATENGSKKIEDIKEGDFVWSYNEGTGKKELKKVVELSRNISSSLVKISVNGTEIICTPEHPFYVDGSWTEAKDLIKGMLLTTLDGTTSPVESINFLDEKVKVYNFEVEGNHNYYVSEKGILVHNDCSLMNEFMGHFGKYVSNFDASINMGWFTGDVMELQVTAILRSSSAPRNGVMKALAETAENMAKKYGMSEVRIQFNMVHNSFLKHGGWADELGYYFSREGDTVFWEKVLH</sequence>
<evidence type="ECO:0000256" key="1">
    <source>
        <dbReference type="SAM" id="SignalP"/>
    </source>
</evidence>
<dbReference type="SUPFAM" id="SSF51294">
    <property type="entry name" value="Hedgehog/intein (Hint) domain"/>
    <property type="match status" value="1"/>
</dbReference>
<dbReference type="PANTHER" id="PTHR32305">
    <property type="match status" value="1"/>
</dbReference>
<reference evidence="3" key="1">
    <citation type="submission" date="2023-07" db="EMBL/GenBank/DDBJ databases">
        <title>AMR profile of multidrug- resistance Chryseobacterium gambrini related strain.</title>
        <authorList>
            <person name="Kirdat K."/>
            <person name="Bhatt A."/>
            <person name="Kuyare S."/>
            <person name="Yadav A."/>
        </authorList>
    </citation>
    <scope>NUCLEOTIDE SEQUENCE</scope>
    <source>
        <strain evidence="3">APV-1</strain>
    </source>
</reference>
<feature type="signal peptide" evidence="1">
    <location>
        <begin position="1"/>
        <end position="18"/>
    </location>
</feature>
<gene>
    <name evidence="3" type="ORF">QWT87_14065</name>
</gene>
<dbReference type="InterPro" id="IPR050708">
    <property type="entry name" value="T6SS_VgrG/RHS"/>
</dbReference>
<dbReference type="NCBIfam" id="TIGR01445">
    <property type="entry name" value="intein_Nterm"/>
    <property type="match status" value="1"/>
</dbReference>
<dbReference type="PANTHER" id="PTHR32305:SF15">
    <property type="entry name" value="PROTEIN RHSA-RELATED"/>
    <property type="match status" value="1"/>
</dbReference>
<dbReference type="Gene3D" id="2.170.16.10">
    <property type="entry name" value="Hedgehog/Intein (Hint) domain"/>
    <property type="match status" value="1"/>
</dbReference>
<dbReference type="InterPro" id="IPR006141">
    <property type="entry name" value="Intein_N"/>
</dbReference>